<accession>A0A5J4UN20</accession>
<gene>
    <name evidence="1" type="ORF">EZS28_032377</name>
</gene>
<comment type="caution">
    <text evidence="1">The sequence shown here is derived from an EMBL/GenBank/DDBJ whole genome shotgun (WGS) entry which is preliminary data.</text>
</comment>
<dbReference type="Proteomes" id="UP000324800">
    <property type="component" value="Unassembled WGS sequence"/>
</dbReference>
<organism evidence="1 2">
    <name type="scientific">Streblomastix strix</name>
    <dbReference type="NCBI Taxonomy" id="222440"/>
    <lineage>
        <taxon>Eukaryota</taxon>
        <taxon>Metamonada</taxon>
        <taxon>Preaxostyla</taxon>
        <taxon>Oxymonadida</taxon>
        <taxon>Streblomastigidae</taxon>
        <taxon>Streblomastix</taxon>
    </lineage>
</organism>
<proteinExistence type="predicted"/>
<sequence>MKRNRELASLASAQAQATRYPKYRLRVEAEDLDRDKDQSDNTVVYSKNGNIYAFGGFYTAPGFGGKNIKTRQ</sequence>
<reference evidence="1 2" key="1">
    <citation type="submission" date="2019-03" db="EMBL/GenBank/DDBJ databases">
        <title>Single cell metagenomics reveals metabolic interactions within the superorganism composed of flagellate Streblomastix strix and complex community of Bacteroidetes bacteria on its surface.</title>
        <authorList>
            <person name="Treitli S.C."/>
            <person name="Kolisko M."/>
            <person name="Husnik F."/>
            <person name="Keeling P."/>
            <person name="Hampl V."/>
        </authorList>
    </citation>
    <scope>NUCLEOTIDE SEQUENCE [LARGE SCALE GENOMIC DNA]</scope>
    <source>
        <strain evidence="1">ST1C</strain>
    </source>
</reference>
<dbReference type="EMBL" id="SNRW01013897">
    <property type="protein sequence ID" value="KAA6372096.1"/>
    <property type="molecule type" value="Genomic_DNA"/>
</dbReference>
<protein>
    <submittedName>
        <fullName evidence="1">Uncharacterized protein</fullName>
    </submittedName>
</protein>
<name>A0A5J4UN20_9EUKA</name>
<evidence type="ECO:0000313" key="2">
    <source>
        <dbReference type="Proteomes" id="UP000324800"/>
    </source>
</evidence>
<dbReference type="AlphaFoldDB" id="A0A5J4UN20"/>
<evidence type="ECO:0000313" key="1">
    <source>
        <dbReference type="EMBL" id="KAA6372096.1"/>
    </source>
</evidence>